<dbReference type="STRING" id="650164.K5W8B9"/>
<dbReference type="OrthoDB" id="2983908at2759"/>
<organism evidence="3 4">
    <name type="scientific">Phanerochaete carnosa (strain HHB-10118-sp)</name>
    <name type="common">White-rot fungus</name>
    <name type="synonym">Peniophora carnosa</name>
    <dbReference type="NCBI Taxonomy" id="650164"/>
    <lineage>
        <taxon>Eukaryota</taxon>
        <taxon>Fungi</taxon>
        <taxon>Dikarya</taxon>
        <taxon>Basidiomycota</taxon>
        <taxon>Agaricomycotina</taxon>
        <taxon>Agaricomycetes</taxon>
        <taxon>Polyporales</taxon>
        <taxon>Phanerochaetaceae</taxon>
        <taxon>Phanerochaete</taxon>
    </lineage>
</organism>
<dbReference type="EMBL" id="JH930472">
    <property type="protein sequence ID" value="EKM55224.1"/>
    <property type="molecule type" value="Genomic_DNA"/>
</dbReference>
<dbReference type="AlphaFoldDB" id="K5W8B9"/>
<keyword evidence="2" id="KW-1133">Transmembrane helix</keyword>
<dbReference type="KEGG" id="pco:PHACADRAFT_28276"/>
<gene>
    <name evidence="3" type="ORF">PHACADRAFT_28276</name>
</gene>
<dbReference type="Proteomes" id="UP000008370">
    <property type="component" value="Unassembled WGS sequence"/>
</dbReference>
<feature type="region of interest" description="Disordered" evidence="1">
    <location>
        <begin position="427"/>
        <end position="517"/>
    </location>
</feature>
<dbReference type="GeneID" id="18919537"/>
<feature type="compositionally biased region" description="Basic and acidic residues" evidence="1">
    <location>
        <begin position="41"/>
        <end position="60"/>
    </location>
</feature>
<feature type="compositionally biased region" description="Basic and acidic residues" evidence="1">
    <location>
        <begin position="462"/>
        <end position="471"/>
    </location>
</feature>
<proteinExistence type="predicted"/>
<feature type="compositionally biased region" description="Basic and acidic residues" evidence="1">
    <location>
        <begin position="9"/>
        <end position="20"/>
    </location>
</feature>
<feature type="region of interest" description="Disordered" evidence="1">
    <location>
        <begin position="212"/>
        <end position="245"/>
    </location>
</feature>
<accession>K5W8B9</accession>
<protein>
    <recommendedName>
        <fullName evidence="5">Transmembrane protein</fullName>
    </recommendedName>
</protein>
<dbReference type="InParanoid" id="K5W8B9"/>
<dbReference type="HOGENOM" id="CLU_032062_0_0_1"/>
<evidence type="ECO:0000313" key="4">
    <source>
        <dbReference type="Proteomes" id="UP000008370"/>
    </source>
</evidence>
<evidence type="ECO:0008006" key="5">
    <source>
        <dbReference type="Google" id="ProtNLM"/>
    </source>
</evidence>
<feature type="compositionally biased region" description="Polar residues" evidence="1">
    <location>
        <begin position="358"/>
        <end position="368"/>
    </location>
</feature>
<feature type="transmembrane region" description="Helical" evidence="2">
    <location>
        <begin position="178"/>
        <end position="201"/>
    </location>
</feature>
<sequence>MPMVYDLESNTRETRAKEQMPEPTSTPKLKHVAHNTNYSQKSEDKKEEEKKTKEKVAKEKSTKKKSAPKTTSSNTSHDVDDNAVPNPVPDTGATQTSFTVYHTGGIYSGVLPVIQPSTTQAASTSGFSPLPPFAAYATSLSSFSVLAASTSTVSASPSVPAALEKDQQVNSPQPSKGLPVAAIAVLAFIGLLVLVGLAAVIRSIFRKPKRSIPTPSRPILQDPFQDDPKKDPDEESLFGGKERSSQAANEVLLDWRQYPHTSVSVTKPLPTFDVHAPQPGSPSKRASVGMAQNAASPLSGLGLTPATNNLGARSPSRLSLVSASIYPGSPVSTNQGHGVGIAVSGSPLTADNLPLLQRSKSNPSTRRASQAGGRARHSMLPSTYGTADLYGGPASPLPTTPKVTAATNTAAGRARVKAPYAPGSLLRTSATAPVPNNSLTRDPNPFEEPSYVLPPISPVMKSNDRRERDTKALTSALGLASPAPAPPSPNTTLYPDDSITLAGDRRRRRSEVMSPPLDATARLGKLLLGEFQSTNSVASVRPTPPANSAPANGAQRTRQPVTRKRVEEKPPRVPSPPPMPSLAQMALQHSNPQYFEDYRSPTYSIYGLYDPDRKSRTPGEGGY</sequence>
<evidence type="ECO:0000256" key="2">
    <source>
        <dbReference type="SAM" id="Phobius"/>
    </source>
</evidence>
<keyword evidence="4" id="KW-1185">Reference proteome</keyword>
<reference evidence="3 4" key="1">
    <citation type="journal article" date="2012" name="BMC Genomics">
        <title>Comparative genomics of the white-rot fungi, Phanerochaete carnosa and P. chrysosporium, to elucidate the genetic basis of the distinct wood types they colonize.</title>
        <authorList>
            <person name="Suzuki H."/>
            <person name="MacDonald J."/>
            <person name="Syed K."/>
            <person name="Salamov A."/>
            <person name="Hori C."/>
            <person name="Aerts A."/>
            <person name="Henrissat B."/>
            <person name="Wiebenga A."/>
            <person name="vanKuyk P.A."/>
            <person name="Barry K."/>
            <person name="Lindquist E."/>
            <person name="LaButti K."/>
            <person name="Lapidus A."/>
            <person name="Lucas S."/>
            <person name="Coutinho P."/>
            <person name="Gong Y."/>
            <person name="Samejima M."/>
            <person name="Mahadevan R."/>
            <person name="Abou-Zaid M."/>
            <person name="de Vries R.P."/>
            <person name="Igarashi K."/>
            <person name="Yadav J.S."/>
            <person name="Grigoriev I.V."/>
            <person name="Master E.R."/>
        </authorList>
    </citation>
    <scope>NUCLEOTIDE SEQUENCE [LARGE SCALE GENOMIC DNA]</scope>
    <source>
        <strain evidence="3 4">HHB-10118-sp</strain>
    </source>
</reference>
<feature type="compositionally biased region" description="Polar residues" evidence="1">
    <location>
        <begin position="427"/>
        <end position="441"/>
    </location>
</feature>
<feature type="region of interest" description="Disordered" evidence="1">
    <location>
        <begin position="535"/>
        <end position="585"/>
    </location>
</feature>
<keyword evidence="2" id="KW-0812">Transmembrane</keyword>
<keyword evidence="2" id="KW-0472">Membrane</keyword>
<feature type="region of interest" description="Disordered" evidence="1">
    <location>
        <begin position="1"/>
        <end position="96"/>
    </location>
</feature>
<dbReference type="RefSeq" id="XP_007395229.1">
    <property type="nucleotide sequence ID" value="XM_007395167.1"/>
</dbReference>
<feature type="compositionally biased region" description="Low complexity" evidence="1">
    <location>
        <begin position="472"/>
        <end position="482"/>
    </location>
</feature>
<name>K5W8B9_PHACS</name>
<feature type="region of interest" description="Disordered" evidence="1">
    <location>
        <begin position="354"/>
        <end position="380"/>
    </location>
</feature>
<evidence type="ECO:0000313" key="3">
    <source>
        <dbReference type="EMBL" id="EKM55224.1"/>
    </source>
</evidence>
<evidence type="ECO:0000256" key="1">
    <source>
        <dbReference type="SAM" id="MobiDB-lite"/>
    </source>
</evidence>